<accession>A0AAU6Q288</accession>
<feature type="signal peptide" evidence="1">
    <location>
        <begin position="1"/>
        <end position="30"/>
    </location>
</feature>
<reference evidence="2" key="1">
    <citation type="submission" date="2024-03" db="EMBL/GenBank/DDBJ databases">
        <title>Deinococcus weizhi sp. nov., isolated from human skin.</title>
        <authorList>
            <person name="Wei Z."/>
            <person name="Tian F."/>
            <person name="Yang C."/>
            <person name="Xin L.T."/>
            <person name="Wen Z.J."/>
            <person name="Lan K.C."/>
            <person name="Yu L."/>
            <person name="Zhe W."/>
            <person name="Dan F.D."/>
            <person name="Jun W."/>
            <person name="Rui Z."/>
            <person name="Yong X.J."/>
            <person name="Ting Y."/>
            <person name="Wei X."/>
            <person name="Xu Z.G."/>
            <person name="Xin Z."/>
            <person name="Dong F.G."/>
            <person name="Ni X.M."/>
            <person name="Zheng M.G."/>
            <person name="Chun Y."/>
            <person name="Qian W.X."/>
        </authorList>
    </citation>
    <scope>NUCLEOTIDE SEQUENCE</scope>
    <source>
        <strain evidence="2">VB142</strain>
    </source>
</reference>
<dbReference type="RefSeq" id="WP_339095563.1">
    <property type="nucleotide sequence ID" value="NZ_CP149782.1"/>
</dbReference>
<protein>
    <submittedName>
        <fullName evidence="2">Uncharacterized protein</fullName>
    </submittedName>
</protein>
<dbReference type="EMBL" id="CP149782">
    <property type="protein sequence ID" value="WYF44346.1"/>
    <property type="molecule type" value="Genomic_DNA"/>
</dbReference>
<evidence type="ECO:0000313" key="2">
    <source>
        <dbReference type="EMBL" id="WYF44346.1"/>
    </source>
</evidence>
<gene>
    <name evidence="2" type="ORF">WDJ50_13270</name>
</gene>
<sequence length="372" mass="39147">MSQTAFSSSLRLRPALKLLGALLVAGTLSGCTGTEETAPALRLALLLAGGTQLATVDTAPADGSAATTYTPTLSTPLDVAQGRDLYTVSGRTLLLVRQDAAESRDVTLKPVNVFAAPPFTPCWQQSAFNPARTRLAVLSQCPNDAVQRLALYDTAGTVIWTASLGTAPVTVNTVDAPPVRVAVVGDVAVVSRPALGGGSEVIRAAPNQSTAPAFARVAVTSAPERTVAIRDLALLGTVIHAATDSGVYPLLDTGLPDLTRPVAALGERRYDRLWGGNLGTRNLLLGWRDNALSTGGDQYLRVWDGTSATAQNVTYLNDLRDLTLAPDGNLYVLSRTALTRYDAVLGLQNGNWQPRSLLNNLGDARALTWLIP</sequence>
<evidence type="ECO:0000256" key="1">
    <source>
        <dbReference type="SAM" id="SignalP"/>
    </source>
</evidence>
<keyword evidence="1" id="KW-0732">Signal</keyword>
<feature type="chain" id="PRO_5043772533" evidence="1">
    <location>
        <begin position="31"/>
        <end position="372"/>
    </location>
</feature>
<name>A0AAU6Q288_9DEIO</name>
<proteinExistence type="predicted"/>
<dbReference type="AlphaFoldDB" id="A0AAU6Q288"/>
<organism evidence="2">
    <name type="scientific">Deinococcus sp. VB142</name>
    <dbReference type="NCBI Taxonomy" id="3112952"/>
    <lineage>
        <taxon>Bacteria</taxon>
        <taxon>Thermotogati</taxon>
        <taxon>Deinococcota</taxon>
        <taxon>Deinococci</taxon>
        <taxon>Deinococcales</taxon>
        <taxon>Deinococcaceae</taxon>
        <taxon>Deinococcus</taxon>
    </lineage>
</organism>